<dbReference type="EMBL" id="JANEYF010004065">
    <property type="protein sequence ID" value="KAJ8932306.1"/>
    <property type="molecule type" value="Genomic_DNA"/>
</dbReference>
<feature type="domain" description="Damage-control phosphatase ARMT1-like metal-binding" evidence="11">
    <location>
        <begin position="16"/>
        <end position="151"/>
    </location>
</feature>
<dbReference type="EC" id="2.1.1.-" evidence="10"/>
<proteinExistence type="inferred from homology"/>
<comment type="caution">
    <text evidence="12">The sequence shown here is derived from an EMBL/GenBank/DDBJ whole genome shotgun (WGS) entry which is preliminary data.</text>
</comment>
<evidence type="ECO:0000256" key="1">
    <source>
        <dbReference type="ARBA" id="ARBA00000807"/>
    </source>
</evidence>
<evidence type="ECO:0000256" key="6">
    <source>
        <dbReference type="ARBA" id="ARBA00022801"/>
    </source>
</evidence>
<dbReference type="GO" id="GO:0046872">
    <property type="term" value="F:metal ion binding"/>
    <property type="evidence" value="ECO:0007669"/>
    <property type="project" value="UniProtKB-UniRule"/>
</dbReference>
<dbReference type="InterPro" id="IPR036075">
    <property type="entry name" value="ARMT-1-like_metal-bd_sf"/>
</dbReference>
<comment type="domain">
    <text evidence="10">Subfamily III proteins have a conserved RTxK motif about 40-50 residues from the C-terminus; the threonine may be replaced by serine or cysteine.</text>
</comment>
<dbReference type="GO" id="GO:0006974">
    <property type="term" value="P:DNA damage response"/>
    <property type="evidence" value="ECO:0007669"/>
    <property type="project" value="TreeGrafter"/>
</dbReference>
<dbReference type="PANTHER" id="PTHR12260:SF6">
    <property type="entry name" value="DAMAGE-CONTROL PHOSPHATASE ARMT1"/>
    <property type="match status" value="1"/>
</dbReference>
<evidence type="ECO:0000256" key="10">
    <source>
        <dbReference type="RuleBase" id="RU367030"/>
    </source>
</evidence>
<dbReference type="Pfam" id="PF01937">
    <property type="entry name" value="ARMT1-like_dom"/>
    <property type="match status" value="1"/>
</dbReference>
<comment type="catalytic activity">
    <reaction evidence="2 10">
        <text>beta-D-fructose 1-phosphate + H2O = D-fructose + phosphate</text>
        <dbReference type="Rhea" id="RHEA:35603"/>
        <dbReference type="ChEBI" id="CHEBI:15377"/>
        <dbReference type="ChEBI" id="CHEBI:37721"/>
        <dbReference type="ChEBI" id="CHEBI:43474"/>
        <dbReference type="ChEBI" id="CHEBI:138881"/>
    </reaction>
</comment>
<keyword evidence="7 10" id="KW-0464">Manganese</keyword>
<keyword evidence="13" id="KW-1185">Reference proteome</keyword>
<evidence type="ECO:0000256" key="3">
    <source>
        <dbReference type="ARBA" id="ARBA00009519"/>
    </source>
</evidence>
<dbReference type="GO" id="GO:0005634">
    <property type="term" value="C:nucleus"/>
    <property type="evidence" value="ECO:0007669"/>
    <property type="project" value="TreeGrafter"/>
</dbReference>
<accession>A0AAV8X2W7</accession>
<evidence type="ECO:0000256" key="9">
    <source>
        <dbReference type="ARBA" id="ARBA00048809"/>
    </source>
</evidence>
<evidence type="ECO:0000313" key="12">
    <source>
        <dbReference type="EMBL" id="KAJ8932306.1"/>
    </source>
</evidence>
<dbReference type="SUPFAM" id="SSF111321">
    <property type="entry name" value="AF1104-like"/>
    <property type="match status" value="1"/>
</dbReference>
<comment type="catalytic activity">
    <reaction evidence="9 10">
        <text>beta-D-fructose 6-phosphate = dihydroxyacetone + D-glyceraldehyde 3-phosphate</text>
        <dbReference type="Rhea" id="RHEA:28002"/>
        <dbReference type="ChEBI" id="CHEBI:16016"/>
        <dbReference type="ChEBI" id="CHEBI:57634"/>
        <dbReference type="ChEBI" id="CHEBI:59776"/>
    </reaction>
</comment>
<evidence type="ECO:0000256" key="8">
    <source>
        <dbReference type="ARBA" id="ARBA00045980"/>
    </source>
</evidence>
<dbReference type="GO" id="GO:0032259">
    <property type="term" value="P:methylation"/>
    <property type="evidence" value="ECO:0007669"/>
    <property type="project" value="UniProtKB-KW"/>
</dbReference>
<organism evidence="12 13">
    <name type="scientific">Rhamnusium bicolor</name>
    <dbReference type="NCBI Taxonomy" id="1586634"/>
    <lineage>
        <taxon>Eukaryota</taxon>
        <taxon>Metazoa</taxon>
        <taxon>Ecdysozoa</taxon>
        <taxon>Arthropoda</taxon>
        <taxon>Hexapoda</taxon>
        <taxon>Insecta</taxon>
        <taxon>Pterygota</taxon>
        <taxon>Neoptera</taxon>
        <taxon>Endopterygota</taxon>
        <taxon>Coleoptera</taxon>
        <taxon>Polyphaga</taxon>
        <taxon>Cucujiformia</taxon>
        <taxon>Chrysomeloidea</taxon>
        <taxon>Cerambycidae</taxon>
        <taxon>Lepturinae</taxon>
        <taxon>Rhagiini</taxon>
        <taxon>Rhamnusium</taxon>
    </lineage>
</organism>
<dbReference type="Gene3D" id="1.20.930.60">
    <property type="match status" value="1"/>
</dbReference>
<evidence type="ECO:0000256" key="4">
    <source>
        <dbReference type="ARBA" id="ARBA00022596"/>
    </source>
</evidence>
<dbReference type="GO" id="GO:0016791">
    <property type="term" value="F:phosphatase activity"/>
    <property type="evidence" value="ECO:0007669"/>
    <property type="project" value="TreeGrafter"/>
</dbReference>
<evidence type="ECO:0000256" key="7">
    <source>
        <dbReference type="ARBA" id="ARBA00023211"/>
    </source>
</evidence>
<name>A0AAV8X2W7_9CUCU</name>
<dbReference type="PANTHER" id="PTHR12260">
    <property type="entry name" value="DAMAGE-CONTROL PHOSPHATASE ARMT1"/>
    <property type="match status" value="1"/>
</dbReference>
<feature type="non-terminal residue" evidence="12">
    <location>
        <position position="153"/>
    </location>
</feature>
<evidence type="ECO:0000256" key="5">
    <source>
        <dbReference type="ARBA" id="ARBA00022723"/>
    </source>
</evidence>
<protein>
    <recommendedName>
        <fullName evidence="10">Sugar phosphate phosphatase</fullName>
        <ecNumber evidence="10">2.1.1.-</ecNumber>
        <ecNumber evidence="10">3.1.3.-</ecNumber>
    </recommendedName>
</protein>
<comment type="similarity">
    <text evidence="3 10">Belongs to the damage-control phosphatase family. Sugar phosphate phosphatase III subfamily.</text>
</comment>
<reference evidence="12" key="1">
    <citation type="journal article" date="2023" name="Insect Mol. Biol.">
        <title>Genome sequencing provides insights into the evolution of gene families encoding plant cell wall-degrading enzymes in longhorned beetles.</title>
        <authorList>
            <person name="Shin N.R."/>
            <person name="Okamura Y."/>
            <person name="Kirsch R."/>
            <person name="Pauchet Y."/>
        </authorList>
    </citation>
    <scope>NUCLEOTIDE SEQUENCE</scope>
    <source>
        <strain evidence="12">RBIC_L_NR</strain>
    </source>
</reference>
<dbReference type="EC" id="3.1.3.-" evidence="10"/>
<dbReference type="GO" id="GO:0051998">
    <property type="term" value="F:protein carboxyl O-methyltransferase activity"/>
    <property type="evidence" value="ECO:0007669"/>
    <property type="project" value="UniProtKB-UniRule"/>
</dbReference>
<keyword evidence="5 10" id="KW-0479">Metal-binding</keyword>
<sequence>MDLKTPRNVYLSAFYKSRIPVILTALVDNLARNKAKIAEEYGEEAKEELKTVIGEISEFKYEIQTNKPLKNLTSRAPDAQLYNGYIEKQTDEMGPPTPFHTIWLLTECYVYRRVRQAFEGTNSLKNFDPFRNQKEEAYNVGLPLINQLGQYLW</sequence>
<dbReference type="InterPro" id="IPR039763">
    <property type="entry name" value="ARMT1"/>
</dbReference>
<dbReference type="AlphaFoldDB" id="A0AAV8X2W7"/>
<keyword evidence="10" id="KW-0808">Transferase</keyword>
<dbReference type="Proteomes" id="UP001162156">
    <property type="component" value="Unassembled WGS sequence"/>
</dbReference>
<evidence type="ECO:0000313" key="13">
    <source>
        <dbReference type="Proteomes" id="UP001162156"/>
    </source>
</evidence>
<evidence type="ECO:0000259" key="11">
    <source>
        <dbReference type="Pfam" id="PF01937"/>
    </source>
</evidence>
<gene>
    <name evidence="12" type="ORF">NQ314_014764</name>
</gene>
<comment type="cofactor">
    <cofactor evidence="10">
        <name>Mn(2+)</name>
        <dbReference type="ChEBI" id="CHEBI:29035"/>
    </cofactor>
    <cofactor evidence="10">
        <name>Ni(2+)</name>
        <dbReference type="ChEBI" id="CHEBI:49786"/>
    </cofactor>
</comment>
<keyword evidence="10" id="KW-0489">Methyltransferase</keyword>
<keyword evidence="6 10" id="KW-0378">Hydrolase</keyword>
<comment type="catalytic activity">
    <reaction evidence="1 10">
        <text>L-glutamyl-[protein] + S-adenosyl-L-methionine = [protein]-L-glutamate 5-O-methyl ester + S-adenosyl-L-homocysteine</text>
        <dbReference type="Rhea" id="RHEA:24452"/>
        <dbReference type="Rhea" id="RHEA-COMP:10208"/>
        <dbReference type="Rhea" id="RHEA-COMP:10311"/>
        <dbReference type="ChEBI" id="CHEBI:29973"/>
        <dbReference type="ChEBI" id="CHEBI:57856"/>
        <dbReference type="ChEBI" id="CHEBI:59789"/>
        <dbReference type="ChEBI" id="CHEBI:82795"/>
    </reaction>
</comment>
<keyword evidence="4" id="KW-0533">Nickel</keyword>
<comment type="function">
    <text evidence="8 10">Metal-dependent phosphatase that shows phosphatase activity against several substrates, including fructose-1-phosphate and fructose-6-phosphate. Its preference for fructose-1-phosphate, a strong glycating agent that causes DNA damage rather than a canonical yeast metabolite, suggests a damage-control function in hexose phosphate metabolism. Has also been shown to have O-methyltransferase activity that methylates glutamate residues of target proteins to form gamma-glutamyl methyl ester residues. Possibly methylates PCNA, suggesting it is involved in the DNA damage response.</text>
</comment>
<dbReference type="InterPro" id="IPR002791">
    <property type="entry name" value="ARMT1-like_metal-bd"/>
</dbReference>
<evidence type="ECO:0000256" key="2">
    <source>
        <dbReference type="ARBA" id="ARBA00001326"/>
    </source>
</evidence>